<dbReference type="AlphaFoldDB" id="A0A1N7HI80"/>
<organism evidence="2 3">
    <name type="scientific">Roseovarius nanhaiticus</name>
    <dbReference type="NCBI Taxonomy" id="573024"/>
    <lineage>
        <taxon>Bacteria</taxon>
        <taxon>Pseudomonadati</taxon>
        <taxon>Pseudomonadota</taxon>
        <taxon>Alphaproteobacteria</taxon>
        <taxon>Rhodobacterales</taxon>
        <taxon>Roseobacteraceae</taxon>
        <taxon>Roseovarius</taxon>
    </lineage>
</organism>
<evidence type="ECO:0000256" key="1">
    <source>
        <dbReference type="SAM" id="SignalP"/>
    </source>
</evidence>
<dbReference type="STRING" id="573024.SAMN05216208_2227"/>
<dbReference type="OrthoDB" id="2237472at2"/>
<dbReference type="InterPro" id="IPR013078">
    <property type="entry name" value="His_Pase_superF_clade-1"/>
</dbReference>
<sequence length="183" mass="19607">MRVWILGLIMICLPAGLAAQDARALDRPNTVLLMRHALAPGTGDPENFVLGDCSTQRNLSDAGRAQAQRIGQALRSAGIIPTHVFTSEWCRARETAELLNLGEVSPLPALNSHFAGRGDRAAQTRAVLARLADLPEGARPILVTHQVNISALTGTFARSGEIVMTVQNENGQLVEAGRFLIDP</sequence>
<protein>
    <submittedName>
        <fullName evidence="2">Phosphohistidine phosphatase SixA</fullName>
    </submittedName>
</protein>
<dbReference type="SUPFAM" id="SSF53254">
    <property type="entry name" value="Phosphoglycerate mutase-like"/>
    <property type="match status" value="1"/>
</dbReference>
<feature type="chain" id="PRO_5009942523" evidence="1">
    <location>
        <begin position="19"/>
        <end position="183"/>
    </location>
</feature>
<dbReference type="Proteomes" id="UP000186019">
    <property type="component" value="Unassembled WGS sequence"/>
</dbReference>
<dbReference type="SMART" id="SM00855">
    <property type="entry name" value="PGAM"/>
    <property type="match status" value="1"/>
</dbReference>
<name>A0A1N7HI80_9RHOB</name>
<dbReference type="Pfam" id="PF00300">
    <property type="entry name" value="His_Phos_1"/>
    <property type="match status" value="1"/>
</dbReference>
<keyword evidence="1" id="KW-0732">Signal</keyword>
<keyword evidence="3" id="KW-1185">Reference proteome</keyword>
<dbReference type="CDD" id="cd07067">
    <property type="entry name" value="HP_PGM_like"/>
    <property type="match status" value="1"/>
</dbReference>
<reference evidence="2 3" key="1">
    <citation type="submission" date="2017-01" db="EMBL/GenBank/DDBJ databases">
        <authorList>
            <person name="Mah S.A."/>
            <person name="Swanson W.J."/>
            <person name="Moy G.W."/>
            <person name="Vacquier V.D."/>
        </authorList>
    </citation>
    <scope>NUCLEOTIDE SEQUENCE [LARGE SCALE GENOMIC DNA]</scope>
    <source>
        <strain evidence="2 3">DSM 29590</strain>
    </source>
</reference>
<evidence type="ECO:0000313" key="3">
    <source>
        <dbReference type="Proteomes" id="UP000186019"/>
    </source>
</evidence>
<dbReference type="RefSeq" id="WP_076535151.1">
    <property type="nucleotide sequence ID" value="NZ_CANNEL010000004.1"/>
</dbReference>
<gene>
    <name evidence="2" type="ORF">SAMN05421666_3089</name>
</gene>
<dbReference type="Gene3D" id="3.40.50.1240">
    <property type="entry name" value="Phosphoglycerate mutase-like"/>
    <property type="match status" value="1"/>
</dbReference>
<dbReference type="InterPro" id="IPR029033">
    <property type="entry name" value="His_PPase_superfam"/>
</dbReference>
<evidence type="ECO:0000313" key="2">
    <source>
        <dbReference type="EMBL" id="SIS24390.1"/>
    </source>
</evidence>
<feature type="signal peptide" evidence="1">
    <location>
        <begin position="1"/>
        <end position="18"/>
    </location>
</feature>
<accession>A0A1N7HI80</accession>
<proteinExistence type="predicted"/>
<dbReference type="EMBL" id="FTNV01000003">
    <property type="protein sequence ID" value="SIS24390.1"/>
    <property type="molecule type" value="Genomic_DNA"/>
</dbReference>